<proteinExistence type="predicted"/>
<evidence type="ECO:0000313" key="1">
    <source>
        <dbReference type="EMBL" id="ADV65268.1"/>
    </source>
</evidence>
<dbReference type="Proteomes" id="UP000001068">
    <property type="component" value="Chromosome"/>
</dbReference>
<sequence length="313" mass="35213" precursor="true">MRPFISFFYGVHPSRCHGPVVNIDVLLPPRKCPLNCFHCPLPGDGNVPRTYVTKIDVNHLKAALEEYSEVFERIKKVRLWGFGDPLLIENLPDVAKVIKGFMTDGALIVHSSGVTLSRAMKTHLVEMVDEISVPFPWCSGGKALEASSTFSLNGLINLLRLFPERDKLILEIVAARRGSIVYPDPMLLHELSSCLSKTGVERIRVKTLTRPPFNEEYKPVPSSILNTITRHLIEEGFQVVTCTQQPQPVKGIRLRGLQGVIYNHVLREPLSTSEVLTAYGDNGLIAVDNIVEKQWAVKVVWENTVYYRGRILY</sequence>
<reference evidence="1 2" key="2">
    <citation type="journal article" date="2011" name="Stand. Genomic Sci.">
        <title>Complete genome sequence of Desulfurococcus mucosus type strain (O7/1).</title>
        <authorList>
            <person name="Wirth R."/>
            <person name="Chertkov O."/>
            <person name="Held B."/>
            <person name="Lapidus A."/>
            <person name="Nolan M."/>
            <person name="Lucas S."/>
            <person name="Hammon N."/>
            <person name="Deshpande S."/>
            <person name="Cheng J.F."/>
            <person name="Tapia R."/>
            <person name="Han C."/>
            <person name="Goodwin L."/>
            <person name="Pitluck S."/>
            <person name="Liolios K."/>
            <person name="Ioanna P."/>
            <person name="Ivanova N."/>
            <person name="Mavromatis K."/>
            <person name="Mikhailova N."/>
            <person name="Pati A."/>
            <person name="Chen A."/>
            <person name="Palaniappan K."/>
            <person name="Land M."/>
            <person name="Hauser L."/>
            <person name="Chang Y.J."/>
            <person name="Jeffries C.D."/>
            <person name="Bilek Y."/>
            <person name="Hader T."/>
            <person name="Rohde M."/>
            <person name="Spring S."/>
            <person name="Sikorski J."/>
            <person name="Goker M."/>
            <person name="Woyke T."/>
            <person name="Bristow J."/>
            <person name="Eisen J.A."/>
            <person name="Markowitz V."/>
            <person name="Hugenholtz P."/>
            <person name="Kyrpides N.C."/>
            <person name="Klenk H.P."/>
        </authorList>
    </citation>
    <scope>NUCLEOTIDE SEQUENCE [LARGE SCALE GENOMIC DNA]</scope>
    <source>
        <strain evidence="2">ATCC 35584 / DSM 2162 / JCM 9187 / O7/1</strain>
    </source>
</reference>
<reference evidence="2" key="1">
    <citation type="submission" date="2010-11" db="EMBL/GenBank/DDBJ databases">
        <title>The complete genome of Desulfurococcus mucosus DSM 2162.</title>
        <authorList>
            <consortium name="US DOE Joint Genome Institute (JGI-PGF)"/>
            <person name="Lucas S."/>
            <person name="Copeland A."/>
            <person name="Lapidus A."/>
            <person name="Bruce D."/>
            <person name="Goodwin L."/>
            <person name="Pitluck S."/>
            <person name="Kyrpides N."/>
            <person name="Mavromatis K."/>
            <person name="Pagani I."/>
            <person name="Ivanova N."/>
            <person name="Ovchinnikova G."/>
            <person name="Chertkov O."/>
            <person name="Held B."/>
            <person name="Brettin T."/>
            <person name="Detter J.C."/>
            <person name="Tapia R."/>
            <person name="Han C."/>
            <person name="Land M."/>
            <person name="Hauser L."/>
            <person name="Markowitz V."/>
            <person name="Cheng J.-F."/>
            <person name="Hugenholtz P."/>
            <person name="Woyke T."/>
            <person name="Wu D."/>
            <person name="Wirth R."/>
            <person name="Bilek Y."/>
            <person name="Hader T."/>
            <person name="Klenk H.-P."/>
            <person name="Eisen J.A."/>
        </authorList>
    </citation>
    <scope>NUCLEOTIDE SEQUENCE [LARGE SCALE GENOMIC DNA]</scope>
    <source>
        <strain evidence="2">ATCC 35584 / DSM 2162 / JCM 9187 / O7/1</strain>
    </source>
</reference>
<dbReference type="RefSeq" id="WP_013562490.1">
    <property type="nucleotide sequence ID" value="NC_014961.1"/>
</dbReference>
<dbReference type="HOGENOM" id="CLU_914054_0_0_2"/>
<dbReference type="STRING" id="765177.Desmu_0965"/>
<dbReference type="GeneID" id="10153665"/>
<name>E8R9U2_DESM0</name>
<keyword evidence="2" id="KW-1185">Reference proteome</keyword>
<dbReference type="InterPro" id="IPR013785">
    <property type="entry name" value="Aldolase_TIM"/>
</dbReference>
<gene>
    <name evidence="1" type="ordered locus">Desmu_0965</name>
</gene>
<dbReference type="OrthoDB" id="17974at2157"/>
<dbReference type="InterPro" id="IPR058240">
    <property type="entry name" value="rSAM_sf"/>
</dbReference>
<protein>
    <submittedName>
        <fullName evidence="1">Radical SAM domain protein</fullName>
    </submittedName>
</protein>
<dbReference type="SUPFAM" id="SSF102114">
    <property type="entry name" value="Radical SAM enzymes"/>
    <property type="match status" value="1"/>
</dbReference>
<dbReference type="EMBL" id="CP002363">
    <property type="protein sequence ID" value="ADV65268.1"/>
    <property type="molecule type" value="Genomic_DNA"/>
</dbReference>
<accession>E8R9U2</accession>
<dbReference type="AlphaFoldDB" id="E8R9U2"/>
<organism evidence="1 2">
    <name type="scientific">Desulfurococcus mucosus (strain ATCC 35584 / DSM 2162 / JCM 9187 / O7/1)</name>
    <dbReference type="NCBI Taxonomy" id="765177"/>
    <lineage>
        <taxon>Archaea</taxon>
        <taxon>Thermoproteota</taxon>
        <taxon>Thermoprotei</taxon>
        <taxon>Desulfurococcales</taxon>
        <taxon>Desulfurococcaceae</taxon>
        <taxon>Desulfurococcus</taxon>
    </lineage>
</organism>
<dbReference type="KEGG" id="dmu:Desmu_0965"/>
<dbReference type="Gene3D" id="3.20.20.70">
    <property type="entry name" value="Aldolase class I"/>
    <property type="match status" value="1"/>
</dbReference>
<evidence type="ECO:0000313" key="2">
    <source>
        <dbReference type="Proteomes" id="UP000001068"/>
    </source>
</evidence>
<dbReference type="eggNOG" id="arCOG00953">
    <property type="taxonomic scope" value="Archaea"/>
</dbReference>